<organism evidence="7 8">
    <name type="scientific">Branchiibius cervicis</name>
    <dbReference type="NCBI Taxonomy" id="908252"/>
    <lineage>
        <taxon>Bacteria</taxon>
        <taxon>Bacillati</taxon>
        <taxon>Actinomycetota</taxon>
        <taxon>Actinomycetes</taxon>
        <taxon>Micrococcales</taxon>
        <taxon>Dermacoccaceae</taxon>
        <taxon>Branchiibius</taxon>
    </lineage>
</organism>
<dbReference type="Pfam" id="PF02518">
    <property type="entry name" value="HATPase_c"/>
    <property type="match status" value="1"/>
</dbReference>
<feature type="domain" description="Histidine kinase/HSP90-like ATPase" evidence="5">
    <location>
        <begin position="296"/>
        <end position="385"/>
    </location>
</feature>
<name>A0ABW2AVI9_9MICO</name>
<comment type="caution">
    <text evidence="7">The sequence shown here is derived from an EMBL/GenBank/DDBJ whole genome shotgun (WGS) entry which is preliminary data.</text>
</comment>
<evidence type="ECO:0000259" key="5">
    <source>
        <dbReference type="Pfam" id="PF02518"/>
    </source>
</evidence>
<keyword evidence="4" id="KW-0812">Transmembrane</keyword>
<dbReference type="PANTHER" id="PTHR24421">
    <property type="entry name" value="NITRATE/NITRITE SENSOR PROTEIN NARX-RELATED"/>
    <property type="match status" value="1"/>
</dbReference>
<dbReference type="GO" id="GO:0016301">
    <property type="term" value="F:kinase activity"/>
    <property type="evidence" value="ECO:0007669"/>
    <property type="project" value="UniProtKB-KW"/>
</dbReference>
<dbReference type="SUPFAM" id="SSF55874">
    <property type="entry name" value="ATPase domain of HSP90 chaperone/DNA topoisomerase II/histidine kinase"/>
    <property type="match status" value="1"/>
</dbReference>
<dbReference type="Proteomes" id="UP001596356">
    <property type="component" value="Unassembled WGS sequence"/>
</dbReference>
<dbReference type="Gene3D" id="1.20.5.1930">
    <property type="match status" value="1"/>
</dbReference>
<feature type="transmembrane region" description="Helical" evidence="4">
    <location>
        <begin position="40"/>
        <end position="59"/>
    </location>
</feature>
<keyword evidence="8" id="KW-1185">Reference proteome</keyword>
<protein>
    <submittedName>
        <fullName evidence="7">Sensor histidine kinase</fullName>
    </submittedName>
</protein>
<dbReference type="Gene3D" id="3.30.565.10">
    <property type="entry name" value="Histidine kinase-like ATPase, C-terminal domain"/>
    <property type="match status" value="1"/>
</dbReference>
<sequence length="392" mass="41787">MAPDGAVTINPVAFKVTQAAFVVRLLALAAALTASLGARLSPATLLGCLVAGLTSYLGLTRPELLHAVRRHPSIALADVALISAATALGGPISPFVLIALTTALLLGLWLDVLGGLIVIWTLMAIYTVGLLARETTSGDQLLAIFVIPFVYLTLWYLGTTLRRALAAQDQHELVLRDAIATAAATQERTHLSRQLHDSAAKTVQAIMMASSALPTYVERDSDQAVVLATQIQAMSGAAVHELRQAMTNLRTPTSQQPLHEAVRHVVAQWQAKTGRIARVEIDPGLDTSDESVRYELLVVLQEALENVHQHAGAAETNVELRCRDGQLVLRIADDGKGADPLQVEQAAIAGHLGVKGLHERMARIGGRTDWHSTPGKGTIVTFSVNARGLVES</sequence>
<feature type="transmembrane region" description="Helical" evidence="4">
    <location>
        <begin position="141"/>
        <end position="158"/>
    </location>
</feature>
<gene>
    <name evidence="7" type="ORF">ACFQBT_15450</name>
</gene>
<feature type="domain" description="Signal transduction histidine kinase subgroup 3 dimerisation and phosphoacceptor" evidence="6">
    <location>
        <begin position="187"/>
        <end position="252"/>
    </location>
</feature>
<dbReference type="EMBL" id="JBHSWJ010000002">
    <property type="protein sequence ID" value="MFC6715127.1"/>
    <property type="molecule type" value="Genomic_DNA"/>
</dbReference>
<evidence type="ECO:0000256" key="1">
    <source>
        <dbReference type="ARBA" id="ARBA00022679"/>
    </source>
</evidence>
<dbReference type="CDD" id="cd16917">
    <property type="entry name" value="HATPase_UhpB-NarQ-NarX-like"/>
    <property type="match status" value="1"/>
</dbReference>
<feature type="transmembrane region" description="Helical" evidence="4">
    <location>
        <begin position="112"/>
        <end position="132"/>
    </location>
</feature>
<dbReference type="RefSeq" id="WP_377823997.1">
    <property type="nucleotide sequence ID" value="NZ_JBHSWJ010000002.1"/>
</dbReference>
<evidence type="ECO:0000259" key="6">
    <source>
        <dbReference type="Pfam" id="PF07730"/>
    </source>
</evidence>
<proteinExistence type="predicted"/>
<evidence type="ECO:0000256" key="2">
    <source>
        <dbReference type="ARBA" id="ARBA00022777"/>
    </source>
</evidence>
<dbReference type="InterPro" id="IPR050482">
    <property type="entry name" value="Sensor_HK_TwoCompSys"/>
</dbReference>
<reference evidence="8" key="1">
    <citation type="journal article" date="2019" name="Int. J. Syst. Evol. Microbiol.">
        <title>The Global Catalogue of Microorganisms (GCM) 10K type strain sequencing project: providing services to taxonomists for standard genome sequencing and annotation.</title>
        <authorList>
            <consortium name="The Broad Institute Genomics Platform"/>
            <consortium name="The Broad Institute Genome Sequencing Center for Infectious Disease"/>
            <person name="Wu L."/>
            <person name="Ma J."/>
        </authorList>
    </citation>
    <scope>NUCLEOTIDE SEQUENCE [LARGE SCALE GENOMIC DNA]</scope>
    <source>
        <strain evidence="8">NBRC 106593</strain>
    </source>
</reference>
<keyword evidence="4" id="KW-0472">Membrane</keyword>
<evidence type="ECO:0000313" key="7">
    <source>
        <dbReference type="EMBL" id="MFC6715127.1"/>
    </source>
</evidence>
<evidence type="ECO:0000313" key="8">
    <source>
        <dbReference type="Proteomes" id="UP001596356"/>
    </source>
</evidence>
<keyword evidence="1" id="KW-0808">Transferase</keyword>
<keyword evidence="4" id="KW-1133">Transmembrane helix</keyword>
<dbReference type="InterPro" id="IPR036890">
    <property type="entry name" value="HATPase_C_sf"/>
</dbReference>
<feature type="transmembrane region" description="Helical" evidence="4">
    <location>
        <begin position="79"/>
        <end position="106"/>
    </location>
</feature>
<keyword evidence="3" id="KW-0902">Two-component regulatory system</keyword>
<feature type="transmembrane region" description="Helical" evidence="4">
    <location>
        <begin position="12"/>
        <end position="34"/>
    </location>
</feature>
<dbReference type="Pfam" id="PF07730">
    <property type="entry name" value="HisKA_3"/>
    <property type="match status" value="1"/>
</dbReference>
<dbReference type="InterPro" id="IPR003594">
    <property type="entry name" value="HATPase_dom"/>
</dbReference>
<evidence type="ECO:0000256" key="3">
    <source>
        <dbReference type="ARBA" id="ARBA00023012"/>
    </source>
</evidence>
<dbReference type="InterPro" id="IPR011712">
    <property type="entry name" value="Sig_transdc_His_kin_sub3_dim/P"/>
</dbReference>
<keyword evidence="2 7" id="KW-0418">Kinase</keyword>
<evidence type="ECO:0000256" key="4">
    <source>
        <dbReference type="SAM" id="Phobius"/>
    </source>
</evidence>
<accession>A0ABW2AVI9</accession>